<comment type="subcellular location">
    <subcellularLocation>
        <location evidence="1">Cytoplasm</location>
        <location evidence="1">Cytoskeleton</location>
        <location evidence="1">Microtubule organizing center</location>
        <location evidence="1">Centrosome</location>
    </subcellularLocation>
    <subcellularLocation>
        <location evidence="2">Cytoplasm</location>
        <location evidence="2">Cytoskeleton</location>
        <location evidence="2">Spindle pole</location>
    </subcellularLocation>
</comment>
<dbReference type="GO" id="GO:0000281">
    <property type="term" value="P:mitotic cytokinesis"/>
    <property type="evidence" value="ECO:0007669"/>
    <property type="project" value="TreeGrafter"/>
</dbReference>
<keyword evidence="11" id="KW-0446">Lipid-binding</keyword>
<dbReference type="GO" id="GO:0042953">
    <property type="term" value="P:lipoprotein transport"/>
    <property type="evidence" value="ECO:0007669"/>
    <property type="project" value="TreeGrafter"/>
</dbReference>
<keyword evidence="9" id="KW-0716">Sensory transduction</keyword>
<feature type="compositionally biased region" description="Polar residues" evidence="15">
    <location>
        <begin position="30"/>
        <end position="39"/>
    </location>
</feature>
<keyword evidence="13" id="KW-0844">Vision</keyword>
<accession>A0A8C9XBM1</accession>
<dbReference type="OrthoDB" id="10248777at2759"/>
<keyword evidence="7" id="KW-0597">Phosphoprotein</keyword>
<evidence type="ECO:0000256" key="1">
    <source>
        <dbReference type="ARBA" id="ARBA00004300"/>
    </source>
</evidence>
<proteinExistence type="inferred from homology"/>
<evidence type="ECO:0000256" key="10">
    <source>
        <dbReference type="ARBA" id="ARBA00022927"/>
    </source>
</evidence>
<name>A0A8C9XBM1_SANLU</name>
<evidence type="ECO:0000256" key="13">
    <source>
        <dbReference type="ARBA" id="ARBA00023305"/>
    </source>
</evidence>
<keyword evidence="5" id="KW-0813">Transport</keyword>
<protein>
    <recommendedName>
        <fullName evidence="4">Protein unc-119 homolog A</fullName>
    </recommendedName>
</protein>
<keyword evidence="8" id="KW-0254">Endocytosis</keyword>
<dbReference type="FunFam" id="2.70.50.40:FF:000001">
    <property type="entry name" value="protein unc-119 homolog A"/>
    <property type="match status" value="1"/>
</dbReference>
<evidence type="ECO:0000256" key="7">
    <source>
        <dbReference type="ARBA" id="ARBA00022553"/>
    </source>
</evidence>
<dbReference type="SUPFAM" id="SSF81296">
    <property type="entry name" value="E set domains"/>
    <property type="match status" value="1"/>
</dbReference>
<dbReference type="GO" id="GO:0007601">
    <property type="term" value="P:visual perception"/>
    <property type="evidence" value="ECO:0007669"/>
    <property type="project" value="UniProtKB-KW"/>
</dbReference>
<keyword evidence="6" id="KW-0963">Cytoplasm</keyword>
<dbReference type="GO" id="GO:0045171">
    <property type="term" value="C:intercellular bridge"/>
    <property type="evidence" value="ECO:0007669"/>
    <property type="project" value="TreeGrafter"/>
</dbReference>
<dbReference type="GO" id="GO:0007399">
    <property type="term" value="P:nervous system development"/>
    <property type="evidence" value="ECO:0007669"/>
    <property type="project" value="TreeGrafter"/>
</dbReference>
<comment type="similarity">
    <text evidence="3">Belongs to the PDE6D/unc-119 family.</text>
</comment>
<dbReference type="InterPro" id="IPR008015">
    <property type="entry name" value="PDED_dom"/>
</dbReference>
<evidence type="ECO:0000256" key="15">
    <source>
        <dbReference type="SAM" id="MobiDB-lite"/>
    </source>
</evidence>
<dbReference type="PANTHER" id="PTHR12951:SF5">
    <property type="entry name" value="PROTEIN UNC-119 HOMOLOG A"/>
    <property type="match status" value="1"/>
</dbReference>
<keyword evidence="12" id="KW-0206">Cytoskeleton</keyword>
<evidence type="ECO:0000256" key="12">
    <source>
        <dbReference type="ARBA" id="ARBA00023212"/>
    </source>
</evidence>
<dbReference type="InterPro" id="IPR014756">
    <property type="entry name" value="Ig_E-set"/>
</dbReference>
<keyword evidence="18" id="KW-1185">Reference proteome</keyword>
<evidence type="ECO:0000256" key="3">
    <source>
        <dbReference type="ARBA" id="ARBA00008102"/>
    </source>
</evidence>
<dbReference type="GO" id="GO:0008289">
    <property type="term" value="F:lipid binding"/>
    <property type="evidence" value="ECO:0007669"/>
    <property type="project" value="UniProtKB-KW"/>
</dbReference>
<dbReference type="InterPro" id="IPR037036">
    <property type="entry name" value="PDED_dom_sf"/>
</dbReference>
<evidence type="ECO:0000256" key="4">
    <source>
        <dbReference type="ARBA" id="ARBA00020727"/>
    </source>
</evidence>
<evidence type="ECO:0000256" key="14">
    <source>
        <dbReference type="ARBA" id="ARBA00045349"/>
    </source>
</evidence>
<keyword evidence="10" id="KW-0653">Protein transport</keyword>
<dbReference type="GO" id="GO:0051233">
    <property type="term" value="C:spindle midzone"/>
    <property type="evidence" value="ECO:0007669"/>
    <property type="project" value="TreeGrafter"/>
</dbReference>
<dbReference type="PANTHER" id="PTHR12951">
    <property type="entry name" value="RETINAL PROTEIN 4"/>
    <property type="match status" value="1"/>
</dbReference>
<gene>
    <name evidence="17" type="primary">unc119a2</name>
</gene>
<evidence type="ECO:0000256" key="8">
    <source>
        <dbReference type="ARBA" id="ARBA00022583"/>
    </source>
</evidence>
<feature type="compositionally biased region" description="Polar residues" evidence="15">
    <location>
        <begin position="1"/>
        <end position="15"/>
    </location>
</feature>
<sequence>MSYSCTSRGNSQDPSTAKKAAGNNPGRGADSSSSGSPKQTVAMKVKKGCNSTDVGVPGTMEEDLQGSTVITPDDVLGLQKITENYLCSSDENIYNIDFTRFKIRDMETATVLFEITKPPSIDKAGEKRDVDPNAGRFVRYQFTPAFLRLRQVGATVEFTVGDKPIENFRMIERHYFREKLLKSFDFEFGFCMPSSKNTCEHIYEFPPLSEDIIREMVLHPYETQSDSFYFVDNKLVMHNKADYSYNGGT</sequence>
<dbReference type="InterPro" id="IPR051519">
    <property type="entry name" value="PDE6D_unc-119_myristoyl-bd"/>
</dbReference>
<dbReference type="GO" id="GO:0070121">
    <property type="term" value="P:Kupffer's vesicle development"/>
    <property type="evidence" value="ECO:0007669"/>
    <property type="project" value="Ensembl"/>
</dbReference>
<evidence type="ECO:0000259" key="16">
    <source>
        <dbReference type="Pfam" id="PF05351"/>
    </source>
</evidence>
<comment type="function">
    <text evidence="14">Involved in synaptic functions in photoreceptor cells, the signal transduction in immune cells as a Src family kinase activator, endosome recycling, the uptake of bacteria and endocytosis, protein trafficking in sensory neurons and as lipid-binding chaperone with specificity for a diverse subset of myristoylated proteins. Specifically binds the myristoyl moiety of a subset of N-terminally myristoylated proteins and is required for their localization. Binds myristoylated GNAT1 and is required for G-protein localization and trafficking in sensory neurons. Probably plays a role in trafficking proteins in photoreceptor cells. Plays important roles in mediating Src family kinase signals for the completion of cytokinesis via RAB11A.</text>
</comment>
<dbReference type="Ensembl" id="ENSSLUT00000009011.1">
    <property type="protein sequence ID" value="ENSSLUP00000008728.1"/>
    <property type="gene ID" value="ENSSLUG00000004116.1"/>
</dbReference>
<evidence type="ECO:0000256" key="2">
    <source>
        <dbReference type="ARBA" id="ARBA00004647"/>
    </source>
</evidence>
<organism evidence="17 18">
    <name type="scientific">Sander lucioperca</name>
    <name type="common">Pike-perch</name>
    <name type="synonym">Perca lucioperca</name>
    <dbReference type="NCBI Taxonomy" id="283035"/>
    <lineage>
        <taxon>Eukaryota</taxon>
        <taxon>Metazoa</taxon>
        <taxon>Chordata</taxon>
        <taxon>Craniata</taxon>
        <taxon>Vertebrata</taxon>
        <taxon>Euteleostomi</taxon>
        <taxon>Actinopterygii</taxon>
        <taxon>Neopterygii</taxon>
        <taxon>Teleostei</taxon>
        <taxon>Neoteleostei</taxon>
        <taxon>Acanthomorphata</taxon>
        <taxon>Eupercaria</taxon>
        <taxon>Perciformes</taxon>
        <taxon>Percoidei</taxon>
        <taxon>Percidae</taxon>
        <taxon>Luciopercinae</taxon>
        <taxon>Sander</taxon>
    </lineage>
</organism>
<dbReference type="GO" id="GO:2001287">
    <property type="term" value="P:negative regulation of caveolin-mediated endocytosis"/>
    <property type="evidence" value="ECO:0007669"/>
    <property type="project" value="TreeGrafter"/>
</dbReference>
<dbReference type="AlphaFoldDB" id="A0A8C9XBM1"/>
<dbReference type="GO" id="GO:0006897">
    <property type="term" value="P:endocytosis"/>
    <property type="evidence" value="ECO:0007669"/>
    <property type="project" value="UniProtKB-KW"/>
</dbReference>
<feature type="region of interest" description="Disordered" evidence="15">
    <location>
        <begin position="1"/>
        <end position="44"/>
    </location>
</feature>
<dbReference type="GO" id="GO:1900186">
    <property type="term" value="P:negative regulation of clathrin-dependent endocytosis"/>
    <property type="evidence" value="ECO:0007669"/>
    <property type="project" value="TreeGrafter"/>
</dbReference>
<dbReference type="GeneTree" id="ENSGT00390000014595"/>
<dbReference type="GO" id="GO:0005813">
    <property type="term" value="C:centrosome"/>
    <property type="evidence" value="ECO:0007669"/>
    <property type="project" value="UniProtKB-SubCell"/>
</dbReference>
<feature type="domain" description="GMP phosphodiesterase delta subunit" evidence="16">
    <location>
        <begin position="91"/>
        <end position="245"/>
    </location>
</feature>
<evidence type="ECO:0000313" key="17">
    <source>
        <dbReference type="Ensembl" id="ENSSLUP00000008728.1"/>
    </source>
</evidence>
<evidence type="ECO:0000256" key="6">
    <source>
        <dbReference type="ARBA" id="ARBA00022490"/>
    </source>
</evidence>
<evidence type="ECO:0000256" key="9">
    <source>
        <dbReference type="ARBA" id="ARBA00022606"/>
    </source>
</evidence>
<evidence type="ECO:0000256" key="5">
    <source>
        <dbReference type="ARBA" id="ARBA00022448"/>
    </source>
</evidence>
<dbReference type="GO" id="GO:0000922">
    <property type="term" value="C:spindle pole"/>
    <property type="evidence" value="ECO:0007669"/>
    <property type="project" value="UniProtKB-SubCell"/>
</dbReference>
<evidence type="ECO:0000313" key="18">
    <source>
        <dbReference type="Proteomes" id="UP000694568"/>
    </source>
</evidence>
<dbReference type="Gene3D" id="2.70.50.40">
    <property type="entry name" value="GMP phosphodiesterase, delta subunit"/>
    <property type="match status" value="1"/>
</dbReference>
<dbReference type="Proteomes" id="UP000694568">
    <property type="component" value="Unplaced"/>
</dbReference>
<evidence type="ECO:0000256" key="11">
    <source>
        <dbReference type="ARBA" id="ARBA00023121"/>
    </source>
</evidence>
<reference evidence="17" key="2">
    <citation type="submission" date="2025-09" db="UniProtKB">
        <authorList>
            <consortium name="Ensembl"/>
        </authorList>
    </citation>
    <scope>IDENTIFICATION</scope>
</reference>
<dbReference type="Pfam" id="PF05351">
    <property type="entry name" value="GMP_PDE_delta"/>
    <property type="match status" value="1"/>
</dbReference>
<reference evidence="17" key="1">
    <citation type="submission" date="2025-08" db="UniProtKB">
        <authorList>
            <consortium name="Ensembl"/>
        </authorList>
    </citation>
    <scope>IDENTIFICATION</scope>
</reference>